<reference evidence="2" key="1">
    <citation type="journal article" date="2012" name="Proc. Natl. Acad. Sci. U.S.A.">
        <title>Antigenic diversity is generated by distinct evolutionary mechanisms in African trypanosome species.</title>
        <authorList>
            <person name="Jackson A.P."/>
            <person name="Berry A."/>
            <person name="Aslett M."/>
            <person name="Allison H.C."/>
            <person name="Burton P."/>
            <person name="Vavrova-Anderson J."/>
            <person name="Brown R."/>
            <person name="Browne H."/>
            <person name="Corton N."/>
            <person name="Hauser H."/>
            <person name="Gamble J."/>
            <person name="Gilderthorp R."/>
            <person name="Marcello L."/>
            <person name="McQuillan J."/>
            <person name="Otto T.D."/>
            <person name="Quail M.A."/>
            <person name="Sanders M.J."/>
            <person name="van Tonder A."/>
            <person name="Ginger M.L."/>
            <person name="Field M.C."/>
            <person name="Barry J.D."/>
            <person name="Hertz-Fowler C."/>
            <person name="Berriman M."/>
        </authorList>
    </citation>
    <scope>NUCLEOTIDE SEQUENCE</scope>
    <source>
        <strain evidence="2">IL3000</strain>
    </source>
</reference>
<feature type="region of interest" description="Disordered" evidence="1">
    <location>
        <begin position="263"/>
        <end position="335"/>
    </location>
</feature>
<feature type="compositionally biased region" description="Basic residues" evidence="1">
    <location>
        <begin position="486"/>
        <end position="503"/>
    </location>
</feature>
<gene>
    <name evidence="2" type="ORF">TCIL3000_11_5650</name>
</gene>
<feature type="region of interest" description="Disordered" evidence="1">
    <location>
        <begin position="175"/>
        <end position="216"/>
    </location>
</feature>
<dbReference type="EMBL" id="HE575324">
    <property type="protein sequence ID" value="CCC95151.1"/>
    <property type="molecule type" value="Genomic_DNA"/>
</dbReference>
<dbReference type="VEuPathDB" id="TriTrypDB:TcIL3000.11.5650"/>
<feature type="region of interest" description="Disordered" evidence="1">
    <location>
        <begin position="347"/>
        <end position="366"/>
    </location>
</feature>
<feature type="compositionally biased region" description="Low complexity" evidence="1">
    <location>
        <begin position="178"/>
        <end position="192"/>
    </location>
</feature>
<feature type="region of interest" description="Disordered" evidence="1">
    <location>
        <begin position="486"/>
        <end position="550"/>
    </location>
</feature>
<feature type="compositionally biased region" description="Polar residues" evidence="1">
    <location>
        <begin position="56"/>
        <end position="66"/>
    </location>
</feature>
<feature type="compositionally biased region" description="Polar residues" evidence="1">
    <location>
        <begin position="263"/>
        <end position="274"/>
    </location>
</feature>
<organism evidence="2">
    <name type="scientific">Trypanosoma congolense (strain IL3000)</name>
    <dbReference type="NCBI Taxonomy" id="1068625"/>
    <lineage>
        <taxon>Eukaryota</taxon>
        <taxon>Discoba</taxon>
        <taxon>Euglenozoa</taxon>
        <taxon>Kinetoplastea</taxon>
        <taxon>Metakinetoplastina</taxon>
        <taxon>Trypanosomatida</taxon>
        <taxon>Trypanosomatidae</taxon>
        <taxon>Trypanosoma</taxon>
        <taxon>Nannomonas</taxon>
    </lineage>
</organism>
<accession>G0V0I0</accession>
<proteinExistence type="predicted"/>
<sequence>MENATIPKYEEMSPLCFETDVPGNGCATEHRSPLRDTTAELAPHTPMRLRTPLQGRPSTLHVSSPLASMDHRTPPAIPSTPEGRRTGGGRHTPICNENGAVSPLPITTPVRTSAIPATPSKRHQKRKFMDSYFFLKNLNALPMTPEQKKKERNTGPFCRRALQFVSPNASICGTVDGSSSPLPLPVLSPSTPAERPAAGSPTEEGSEEGRPPQGRFTRPFVLKTEESSHAKANIMGIATNEQSEEEVGGMPLLHTSSVATTMSCNSNTQCTPQKRSPPPQRLEESGEGHRSPTEVTRTLTPCRVVSENSVQDSSESASLHDPESRVQPTEGHSGKNVRTVDVSVTLPKYDSPEGATPVADADASDDRVLTAPTKKGVIGANTPCKQGFAPSGNIQLSGPLLSRCKSLSHLNEFVACFFDDLMDEYKFRCQHVAFDVLYKQMVAIPATIMLENCERRILCIQRDAWMRELIELEGLILPPLLRAQTRGRSRSRSRSRPRSRSQGRSRSWFSRMLSGRSKEDSVARESDRNIEASETAPSCAPSSESKSSFSNCERFKSDADIMWTGCRGNQTVVIMDADDDDMDVDVVNTAPPVVERVQSSKLVSSSQCLPFISRRSWSRSGGKRKTHGVTVHPAE</sequence>
<evidence type="ECO:0000313" key="2">
    <source>
        <dbReference type="EMBL" id="CCC95151.1"/>
    </source>
</evidence>
<feature type="compositionally biased region" description="Low complexity" evidence="1">
    <location>
        <begin position="538"/>
        <end position="550"/>
    </location>
</feature>
<feature type="region of interest" description="Disordered" evidence="1">
    <location>
        <begin position="48"/>
        <end position="123"/>
    </location>
</feature>
<feature type="compositionally biased region" description="Basic and acidic residues" evidence="1">
    <location>
        <begin position="516"/>
        <end position="531"/>
    </location>
</feature>
<dbReference type="AlphaFoldDB" id="G0V0I0"/>
<feature type="compositionally biased region" description="Polar residues" evidence="1">
    <location>
        <begin position="306"/>
        <end position="317"/>
    </location>
</feature>
<evidence type="ECO:0000256" key="1">
    <source>
        <dbReference type="SAM" id="MobiDB-lite"/>
    </source>
</evidence>
<name>G0V0I0_TRYCI</name>
<protein>
    <submittedName>
        <fullName evidence="2">Uncharacterized protein TCIL3000_11_5650</fullName>
    </submittedName>
</protein>
<feature type="compositionally biased region" description="Basic and acidic residues" evidence="1">
    <location>
        <begin position="281"/>
        <end position="292"/>
    </location>
</feature>